<comment type="pathway">
    <text evidence="2 8">Cofactor biosynthesis; biotin biosynthesis.</text>
</comment>
<dbReference type="InterPro" id="IPR050602">
    <property type="entry name" value="Malonyl-ACP_OMT"/>
</dbReference>
<dbReference type="EC" id="2.1.1.197" evidence="3 8"/>
<feature type="domain" description="Methyltransferase type 11" evidence="9">
    <location>
        <begin position="52"/>
        <end position="154"/>
    </location>
</feature>
<dbReference type="HAMAP" id="MF_00835">
    <property type="entry name" value="BioC"/>
    <property type="match status" value="1"/>
</dbReference>
<dbReference type="GO" id="GO:0010340">
    <property type="term" value="F:carboxyl-O-methyltransferase activity"/>
    <property type="evidence" value="ECO:0007669"/>
    <property type="project" value="UniProtKB-UniRule"/>
</dbReference>
<protein>
    <recommendedName>
        <fullName evidence="3 8">Malonyl-[acyl-carrier protein] O-methyltransferase</fullName>
        <shortName evidence="8">Malonyl-ACP O-methyltransferase</shortName>
        <ecNumber evidence="3 8">2.1.1.197</ecNumber>
    </recommendedName>
    <alternativeName>
        <fullName evidence="8">Biotin synthesis protein BioC</fullName>
    </alternativeName>
</protein>
<dbReference type="PANTHER" id="PTHR13090">
    <property type="entry name" value="ARGININE-HYDROXYLASE NDUFAF5, MITOCHONDRIAL"/>
    <property type="match status" value="1"/>
</dbReference>
<dbReference type="RefSeq" id="WP_109016587.1">
    <property type="nucleotide sequence ID" value="NZ_BDOQ01000018.1"/>
</dbReference>
<dbReference type="GO" id="GO:0008757">
    <property type="term" value="F:S-adenosylmethionine-dependent methyltransferase activity"/>
    <property type="evidence" value="ECO:0007669"/>
    <property type="project" value="InterPro"/>
</dbReference>
<dbReference type="Gene3D" id="3.40.50.150">
    <property type="entry name" value="Vaccinia Virus protein VP39"/>
    <property type="match status" value="1"/>
</dbReference>
<comment type="catalytic activity">
    <reaction evidence="1 8">
        <text>malonyl-[ACP] + S-adenosyl-L-methionine = malonyl-[ACP] methyl ester + S-adenosyl-L-homocysteine</text>
        <dbReference type="Rhea" id="RHEA:17105"/>
        <dbReference type="Rhea" id="RHEA-COMP:9623"/>
        <dbReference type="Rhea" id="RHEA-COMP:9954"/>
        <dbReference type="ChEBI" id="CHEBI:57856"/>
        <dbReference type="ChEBI" id="CHEBI:59789"/>
        <dbReference type="ChEBI" id="CHEBI:78449"/>
        <dbReference type="ChEBI" id="CHEBI:78845"/>
        <dbReference type="EC" id="2.1.1.197"/>
    </reaction>
</comment>
<comment type="similarity">
    <text evidence="8">Belongs to the methyltransferase superfamily.</text>
</comment>
<dbReference type="Proteomes" id="UP000245081">
    <property type="component" value="Unassembled WGS sequence"/>
</dbReference>
<evidence type="ECO:0000256" key="6">
    <source>
        <dbReference type="ARBA" id="ARBA00022691"/>
    </source>
</evidence>
<keyword evidence="5 8" id="KW-0808">Transferase</keyword>
<keyword evidence="4 8" id="KW-0489">Methyltransferase</keyword>
<organism evidence="10 11">
    <name type="scientific">Novimethylophilus kurashikiensis</name>
    <dbReference type="NCBI Taxonomy" id="1825523"/>
    <lineage>
        <taxon>Bacteria</taxon>
        <taxon>Pseudomonadati</taxon>
        <taxon>Pseudomonadota</taxon>
        <taxon>Betaproteobacteria</taxon>
        <taxon>Nitrosomonadales</taxon>
        <taxon>Methylophilaceae</taxon>
        <taxon>Novimethylophilus</taxon>
    </lineage>
</organism>
<accession>A0A2R5FB61</accession>
<dbReference type="Pfam" id="PF08241">
    <property type="entry name" value="Methyltransf_11"/>
    <property type="match status" value="1"/>
</dbReference>
<dbReference type="PANTHER" id="PTHR13090:SF1">
    <property type="entry name" value="ARGININE-HYDROXYLASE NDUFAF5, MITOCHONDRIAL"/>
    <property type="match status" value="1"/>
</dbReference>
<evidence type="ECO:0000313" key="11">
    <source>
        <dbReference type="Proteomes" id="UP000245081"/>
    </source>
</evidence>
<dbReference type="CDD" id="cd02440">
    <property type="entry name" value="AdoMet_MTases"/>
    <property type="match status" value="1"/>
</dbReference>
<evidence type="ECO:0000313" key="10">
    <source>
        <dbReference type="EMBL" id="GBG15447.1"/>
    </source>
</evidence>
<dbReference type="OrthoDB" id="9760689at2"/>
<dbReference type="AlphaFoldDB" id="A0A2R5FB61"/>
<evidence type="ECO:0000256" key="2">
    <source>
        <dbReference type="ARBA" id="ARBA00004746"/>
    </source>
</evidence>
<evidence type="ECO:0000256" key="7">
    <source>
        <dbReference type="ARBA" id="ARBA00022756"/>
    </source>
</evidence>
<dbReference type="InterPro" id="IPR029063">
    <property type="entry name" value="SAM-dependent_MTases_sf"/>
</dbReference>
<keyword evidence="11" id="KW-1185">Reference proteome</keyword>
<evidence type="ECO:0000256" key="3">
    <source>
        <dbReference type="ARBA" id="ARBA00012327"/>
    </source>
</evidence>
<dbReference type="InterPro" id="IPR011814">
    <property type="entry name" value="BioC"/>
</dbReference>
<dbReference type="GO" id="GO:0009102">
    <property type="term" value="P:biotin biosynthetic process"/>
    <property type="evidence" value="ECO:0007669"/>
    <property type="project" value="UniProtKB-UniRule"/>
</dbReference>
<name>A0A2R5FB61_9PROT</name>
<comment type="function">
    <text evidence="8">Converts the free carboxyl group of a malonyl-thioester to its methyl ester by transfer of a methyl group from S-adenosyl-L-methionine (SAM). It allows to synthesize pimeloyl-ACP via the fatty acid synthetic pathway.</text>
</comment>
<sequence length="289" mass="32849">MTDAYQIDKRYLRRSFSRAAQSYDAAAVMQREVFERMFSRLDLVKLSPGRALDAGCGTGWGIQRLAERYPQSQLLALDIAPQMLAMAASRRGWMERLPWKRRQGYICGDIEALPLAANSVDLVWSNLAIQWCNDLDLTFGEFHRVMRPDGLLMFSTFGPDTLMELRAASAGDEEHPHVSRFLDMHDIGDALVRAGFADPVMDMERITLTYDDVKALMRDLKAIGAHNATEGRRRGLEGKSFLRKLAENYERFRLDGKLPATYEVVYGHAWKAQSKTNDGGQPIRIFPRK</sequence>
<reference evidence="10 11" key="1">
    <citation type="journal article" date="2018" name="Environ. Microbiol.">
        <title>Isolation and genomic characterization of Novimethylophilus kurashikiensis gen. nov. sp. nov., a new lanthanide-dependent methylotrophic species of Methylophilaceae.</title>
        <authorList>
            <person name="Lv H."/>
            <person name="Sahin N."/>
            <person name="Tani A."/>
        </authorList>
    </citation>
    <scope>NUCLEOTIDE SEQUENCE [LARGE SCALE GENOMIC DNA]</scope>
    <source>
        <strain evidence="10 11">La2-4</strain>
    </source>
</reference>
<dbReference type="InterPro" id="IPR013216">
    <property type="entry name" value="Methyltransf_11"/>
</dbReference>
<comment type="caution">
    <text evidence="10">The sequence shown here is derived from an EMBL/GenBank/DDBJ whole genome shotgun (WGS) entry which is preliminary data.</text>
</comment>
<gene>
    <name evidence="8 10" type="primary">bioC</name>
    <name evidence="10" type="ORF">NMK_3054</name>
</gene>
<evidence type="ECO:0000256" key="8">
    <source>
        <dbReference type="HAMAP-Rule" id="MF_00835"/>
    </source>
</evidence>
<evidence type="ECO:0000256" key="5">
    <source>
        <dbReference type="ARBA" id="ARBA00022679"/>
    </source>
</evidence>
<keyword evidence="6 8" id="KW-0949">S-adenosyl-L-methionine</keyword>
<keyword evidence="7 8" id="KW-0093">Biotin biosynthesis</keyword>
<dbReference type="SUPFAM" id="SSF53335">
    <property type="entry name" value="S-adenosyl-L-methionine-dependent methyltransferases"/>
    <property type="match status" value="1"/>
</dbReference>
<dbReference type="UniPathway" id="UPA00078"/>
<evidence type="ECO:0000259" key="9">
    <source>
        <dbReference type="Pfam" id="PF08241"/>
    </source>
</evidence>
<dbReference type="GO" id="GO:0032259">
    <property type="term" value="P:methylation"/>
    <property type="evidence" value="ECO:0007669"/>
    <property type="project" value="UniProtKB-KW"/>
</dbReference>
<dbReference type="NCBIfam" id="TIGR02072">
    <property type="entry name" value="BioC"/>
    <property type="match status" value="1"/>
</dbReference>
<evidence type="ECO:0000256" key="1">
    <source>
        <dbReference type="ARBA" id="ARBA00000852"/>
    </source>
</evidence>
<dbReference type="GO" id="GO:0102130">
    <property type="term" value="F:malonyl-CoA methyltransferase activity"/>
    <property type="evidence" value="ECO:0007669"/>
    <property type="project" value="UniProtKB-EC"/>
</dbReference>
<evidence type="ECO:0000256" key="4">
    <source>
        <dbReference type="ARBA" id="ARBA00022603"/>
    </source>
</evidence>
<dbReference type="EMBL" id="BDOQ01000018">
    <property type="protein sequence ID" value="GBG15447.1"/>
    <property type="molecule type" value="Genomic_DNA"/>
</dbReference>
<proteinExistence type="inferred from homology"/>